<dbReference type="Gene3D" id="1.25.40.420">
    <property type="match status" value="1"/>
</dbReference>
<reference evidence="4" key="1">
    <citation type="submission" date="2022-03" db="EMBL/GenBank/DDBJ databases">
        <title>A functionally conserved STORR gene fusion in Papaver species that diverged 16.8 million years ago.</title>
        <authorList>
            <person name="Catania T."/>
        </authorList>
    </citation>
    <scope>NUCLEOTIDE SEQUENCE</scope>
    <source>
        <strain evidence="4">S-191538</strain>
    </source>
</reference>
<gene>
    <name evidence="4" type="ORF">MKW94_005400</name>
</gene>
<feature type="domain" description="BTB" evidence="3">
    <location>
        <begin position="59"/>
        <end position="128"/>
    </location>
</feature>
<dbReference type="PROSITE" id="PS50097">
    <property type="entry name" value="BTB"/>
    <property type="match status" value="1"/>
</dbReference>
<comment type="caution">
    <text evidence="4">The sequence shown here is derived from an EMBL/GenBank/DDBJ whole genome shotgun (WGS) entry which is preliminary data.</text>
</comment>
<dbReference type="InterPro" id="IPR000210">
    <property type="entry name" value="BTB/POZ_dom"/>
</dbReference>
<evidence type="ECO:0000313" key="4">
    <source>
        <dbReference type="EMBL" id="MCL7024964.1"/>
    </source>
</evidence>
<sequence>MTCYKEVNKIMDLMNKGKKEDDAAATNWGTKNAVKWIEEAKKREEDCVRLVGILAGSYSDIQVKPGNGPSIHAHRFLLATSSEVFETMLASDMCKSAPVDSVSLPEFNQEELETFLEFLYCGKLSKEKFDEHFCSLALAADKYVIPHLQSYCEHHILKLLNPSNALKIMEVAEACSNEVLKAAALKSVLSNARELYYSPAYLEFSRRNPDLMVYITRAHIENQM</sequence>
<comment type="pathway">
    <text evidence="2">Protein modification; protein ubiquitination.</text>
</comment>
<dbReference type="InterPro" id="IPR044784">
    <property type="entry name" value="At1g01640-like"/>
</dbReference>
<dbReference type="CDD" id="cd18186">
    <property type="entry name" value="BTB_POZ_ZBTB_KLHL-like"/>
    <property type="match status" value="1"/>
</dbReference>
<comment type="function">
    <text evidence="1">May act as a substrate-specific adapter of an E3 ubiquitin-protein ligase complex (CUL3-RBX1-BTB) which mediates the ubiquitination and subsequent proteasomal degradation of target proteins.</text>
</comment>
<evidence type="ECO:0000259" key="3">
    <source>
        <dbReference type="PROSITE" id="PS50097"/>
    </source>
</evidence>
<evidence type="ECO:0000313" key="5">
    <source>
        <dbReference type="Proteomes" id="UP001177140"/>
    </source>
</evidence>
<protein>
    <recommendedName>
        <fullName evidence="3">BTB domain-containing protein</fullName>
    </recommendedName>
</protein>
<dbReference type="SMART" id="SM00225">
    <property type="entry name" value="BTB"/>
    <property type="match status" value="1"/>
</dbReference>
<dbReference type="InterPro" id="IPR011333">
    <property type="entry name" value="SKP1/BTB/POZ_sf"/>
</dbReference>
<name>A0AA41UYC6_PAPNU</name>
<dbReference type="Pfam" id="PF00651">
    <property type="entry name" value="BTB"/>
    <property type="match status" value="1"/>
</dbReference>
<dbReference type="PANTHER" id="PTHR47274:SF1">
    <property type="entry name" value="BTB_POZ DOMAIN CONTAINING PROTEIN, EXPRESSED"/>
    <property type="match status" value="1"/>
</dbReference>
<dbReference type="EMBL" id="JAJJMA010040238">
    <property type="protein sequence ID" value="MCL7024964.1"/>
    <property type="molecule type" value="Genomic_DNA"/>
</dbReference>
<evidence type="ECO:0000256" key="1">
    <source>
        <dbReference type="ARBA" id="ARBA00002668"/>
    </source>
</evidence>
<keyword evidence="5" id="KW-1185">Reference proteome</keyword>
<organism evidence="4 5">
    <name type="scientific">Papaver nudicaule</name>
    <name type="common">Iceland poppy</name>
    <dbReference type="NCBI Taxonomy" id="74823"/>
    <lineage>
        <taxon>Eukaryota</taxon>
        <taxon>Viridiplantae</taxon>
        <taxon>Streptophyta</taxon>
        <taxon>Embryophyta</taxon>
        <taxon>Tracheophyta</taxon>
        <taxon>Spermatophyta</taxon>
        <taxon>Magnoliopsida</taxon>
        <taxon>Ranunculales</taxon>
        <taxon>Papaveraceae</taxon>
        <taxon>Papaveroideae</taxon>
        <taxon>Papaver</taxon>
    </lineage>
</organism>
<dbReference type="AlphaFoldDB" id="A0AA41UYC6"/>
<evidence type="ECO:0000256" key="2">
    <source>
        <dbReference type="ARBA" id="ARBA00004906"/>
    </source>
</evidence>
<dbReference type="SUPFAM" id="SSF54695">
    <property type="entry name" value="POZ domain"/>
    <property type="match status" value="1"/>
</dbReference>
<proteinExistence type="predicted"/>
<dbReference type="Proteomes" id="UP001177140">
    <property type="component" value="Unassembled WGS sequence"/>
</dbReference>
<dbReference type="PANTHER" id="PTHR47274">
    <property type="entry name" value="BTB/POZ DOMAIN CONTAINING PROTEIN, EXPRESSED-RELATED"/>
    <property type="match status" value="1"/>
</dbReference>
<accession>A0AA41UYC6</accession>
<dbReference type="Gene3D" id="3.30.710.10">
    <property type="entry name" value="Potassium Channel Kv1.1, Chain A"/>
    <property type="match status" value="1"/>
</dbReference>